<gene>
    <name evidence="10" type="ORF">GV64_19485</name>
</gene>
<evidence type="ECO:0000259" key="9">
    <source>
        <dbReference type="Pfam" id="PF02771"/>
    </source>
</evidence>
<dbReference type="Gene3D" id="1.10.540.10">
    <property type="entry name" value="Acyl-CoA dehydrogenase/oxidase, N-terminal domain"/>
    <property type="match status" value="1"/>
</dbReference>
<dbReference type="FunFam" id="2.40.110.10:FF:000011">
    <property type="entry name" value="Acyl-CoA dehydrogenase FadE34"/>
    <property type="match status" value="1"/>
</dbReference>
<dbReference type="Gene3D" id="1.20.140.10">
    <property type="entry name" value="Butyryl-CoA Dehydrogenase, subunit A, domain 3"/>
    <property type="match status" value="1"/>
</dbReference>
<evidence type="ECO:0000259" key="7">
    <source>
        <dbReference type="Pfam" id="PF00441"/>
    </source>
</evidence>
<dbReference type="Pfam" id="PF02771">
    <property type="entry name" value="Acyl-CoA_dh_N"/>
    <property type="match status" value="1"/>
</dbReference>
<proteinExistence type="inferred from homology"/>
<evidence type="ECO:0000256" key="3">
    <source>
        <dbReference type="ARBA" id="ARBA00022630"/>
    </source>
</evidence>
<keyword evidence="4 6" id="KW-0274">FAD</keyword>
<evidence type="ECO:0000259" key="8">
    <source>
        <dbReference type="Pfam" id="PF02770"/>
    </source>
</evidence>
<dbReference type="GO" id="GO:0005886">
    <property type="term" value="C:plasma membrane"/>
    <property type="evidence" value="ECO:0007669"/>
    <property type="project" value="TreeGrafter"/>
</dbReference>
<dbReference type="InterPro" id="IPR013786">
    <property type="entry name" value="AcylCoA_DH/ox_N"/>
</dbReference>
<dbReference type="PANTHER" id="PTHR43292">
    <property type="entry name" value="ACYL-COA DEHYDROGENASE"/>
    <property type="match status" value="1"/>
</dbReference>
<reference evidence="10 11" key="1">
    <citation type="submission" date="2014-06" db="EMBL/GenBank/DDBJ databases">
        <title>Whole Genome Sequences of Three Symbiotic Endozoicomonas Bacteria.</title>
        <authorList>
            <person name="Neave M.J."/>
            <person name="Apprill A."/>
            <person name="Voolstra C.R."/>
        </authorList>
    </citation>
    <scope>NUCLEOTIDE SEQUENCE [LARGE SCALE GENOMIC DNA]</scope>
    <source>
        <strain evidence="10 11">DSM 22380</strain>
    </source>
</reference>
<comment type="cofactor">
    <cofactor evidence="1 6">
        <name>FAD</name>
        <dbReference type="ChEBI" id="CHEBI:57692"/>
    </cofactor>
</comment>
<evidence type="ECO:0000256" key="1">
    <source>
        <dbReference type="ARBA" id="ARBA00001974"/>
    </source>
</evidence>
<dbReference type="InterPro" id="IPR046373">
    <property type="entry name" value="Acyl-CoA_Oxase/DH_mid-dom_sf"/>
</dbReference>
<dbReference type="SUPFAM" id="SSF47203">
    <property type="entry name" value="Acyl-CoA dehydrogenase C-terminal domain-like"/>
    <property type="match status" value="1"/>
</dbReference>
<name>A0A081KEP6_9GAMM</name>
<dbReference type="SUPFAM" id="SSF56645">
    <property type="entry name" value="Acyl-CoA dehydrogenase NM domain-like"/>
    <property type="match status" value="1"/>
</dbReference>
<evidence type="ECO:0000313" key="10">
    <source>
        <dbReference type="EMBL" id="KEI72622.1"/>
    </source>
</evidence>
<evidence type="ECO:0000256" key="4">
    <source>
        <dbReference type="ARBA" id="ARBA00022827"/>
    </source>
</evidence>
<evidence type="ECO:0000256" key="5">
    <source>
        <dbReference type="ARBA" id="ARBA00023002"/>
    </source>
</evidence>
<comment type="similarity">
    <text evidence="2 6">Belongs to the acyl-CoA dehydrogenase family.</text>
</comment>
<dbReference type="Proteomes" id="UP000027997">
    <property type="component" value="Unassembled WGS sequence"/>
</dbReference>
<dbReference type="InterPro" id="IPR052161">
    <property type="entry name" value="Mycobact_Acyl-CoA_DH"/>
</dbReference>
<dbReference type="GO" id="GO:0016627">
    <property type="term" value="F:oxidoreductase activity, acting on the CH-CH group of donors"/>
    <property type="evidence" value="ECO:0007669"/>
    <property type="project" value="InterPro"/>
</dbReference>
<evidence type="ECO:0000256" key="6">
    <source>
        <dbReference type="RuleBase" id="RU362125"/>
    </source>
</evidence>
<evidence type="ECO:0000256" key="2">
    <source>
        <dbReference type="ARBA" id="ARBA00009347"/>
    </source>
</evidence>
<organism evidence="10 11">
    <name type="scientific">Endozoicomonas elysicola</name>
    <dbReference type="NCBI Taxonomy" id="305900"/>
    <lineage>
        <taxon>Bacteria</taxon>
        <taxon>Pseudomonadati</taxon>
        <taxon>Pseudomonadota</taxon>
        <taxon>Gammaproteobacteria</taxon>
        <taxon>Oceanospirillales</taxon>
        <taxon>Endozoicomonadaceae</taxon>
        <taxon>Endozoicomonas</taxon>
    </lineage>
</organism>
<feature type="domain" description="Acyl-CoA oxidase/dehydrogenase middle" evidence="8">
    <location>
        <begin position="129"/>
        <end position="223"/>
    </location>
</feature>
<dbReference type="InterPro" id="IPR037069">
    <property type="entry name" value="AcylCoA_DH/ox_N_sf"/>
</dbReference>
<dbReference type="InterPro" id="IPR009100">
    <property type="entry name" value="AcylCoA_DH/oxidase_NM_dom_sf"/>
</dbReference>
<accession>A0A081KEP6</accession>
<dbReference type="Pfam" id="PF00441">
    <property type="entry name" value="Acyl-CoA_dh_1"/>
    <property type="match status" value="1"/>
</dbReference>
<dbReference type="Gene3D" id="2.40.110.10">
    <property type="entry name" value="Butyryl-CoA Dehydrogenase, subunit A, domain 2"/>
    <property type="match status" value="1"/>
</dbReference>
<feature type="domain" description="Acyl-CoA dehydrogenase/oxidase C-terminal" evidence="7">
    <location>
        <begin position="235"/>
        <end position="391"/>
    </location>
</feature>
<dbReference type="Pfam" id="PF02770">
    <property type="entry name" value="Acyl-CoA_dh_M"/>
    <property type="match status" value="1"/>
</dbReference>
<evidence type="ECO:0000313" key="11">
    <source>
        <dbReference type="Proteomes" id="UP000027997"/>
    </source>
</evidence>
<dbReference type="EMBL" id="JOJP01000001">
    <property type="protein sequence ID" value="KEI72622.1"/>
    <property type="molecule type" value="Genomic_DNA"/>
</dbReference>
<dbReference type="eggNOG" id="COG1960">
    <property type="taxonomic scope" value="Bacteria"/>
</dbReference>
<dbReference type="STRING" id="305900.GV64_19485"/>
<keyword evidence="11" id="KW-1185">Reference proteome</keyword>
<keyword evidence="3 6" id="KW-0285">Flavoprotein</keyword>
<dbReference type="InterPro" id="IPR036250">
    <property type="entry name" value="AcylCo_DH-like_C"/>
</dbReference>
<dbReference type="InterPro" id="IPR009075">
    <property type="entry name" value="AcylCo_DH/oxidase_C"/>
</dbReference>
<dbReference type="AlphaFoldDB" id="A0A081KEP6"/>
<dbReference type="PANTHER" id="PTHR43292:SF3">
    <property type="entry name" value="ACYL-COA DEHYDROGENASE FADE29"/>
    <property type="match status" value="1"/>
</dbReference>
<comment type="caution">
    <text evidence="10">The sequence shown here is derived from an EMBL/GenBank/DDBJ whole genome shotgun (WGS) entry which is preliminary data.</text>
</comment>
<dbReference type="InterPro" id="IPR006091">
    <property type="entry name" value="Acyl-CoA_Oxase/DH_mid-dom"/>
</dbReference>
<sequence>MSDLTTFRQEIRDWLNDNCPESMRTPVTQEEQIWGGRNLRFPTEDAKLWFDRCVEKGYCVPDWPEEYGGAGFSAKETRIFKEEMARLNCRAPQVNLGIWMVGPAILEFGTEEQKREHLPKIARGEIRWCQGYSEPGAGSDLAGLQCKAESDGDDYIINGSKIWTSYADHSDWIYCLVRTDPDAPKHEGITFLLFDMASEGVDAKPIELITGETHFCQTFFDNVRVPKKNALGVENKGWTVAKRVLQFERNMMSDMEASANTSGTTPRSAAIEHIGLVDGKLADPVFRQSVVRHEIQKRALDKTQQRMADEFAQGVGDMSVAMILKYVGTEEEKRKYELILKIAGEQALGWSGEGFSDAELQLTRDWLASKTHSIAGGTSEIQLNIIAKRVLGLPDAAGK</sequence>
<keyword evidence="5 6" id="KW-0560">Oxidoreductase</keyword>
<protein>
    <submittedName>
        <fullName evidence="10">Acyl-CoA dehydrogenase</fullName>
    </submittedName>
</protein>
<dbReference type="GO" id="GO:0050660">
    <property type="term" value="F:flavin adenine dinucleotide binding"/>
    <property type="evidence" value="ECO:0007669"/>
    <property type="project" value="InterPro"/>
</dbReference>
<dbReference type="RefSeq" id="WP_020581270.1">
    <property type="nucleotide sequence ID" value="NZ_JOJP01000001.1"/>
</dbReference>
<feature type="domain" description="Acyl-CoA dehydrogenase/oxidase N-terminal" evidence="9">
    <location>
        <begin position="7"/>
        <end position="125"/>
    </location>
</feature>